<evidence type="ECO:0000313" key="3">
    <source>
        <dbReference type="Proteomes" id="UP001139353"/>
    </source>
</evidence>
<dbReference type="EMBL" id="JAJLJH010000001">
    <property type="protein sequence ID" value="MCK9685236.1"/>
    <property type="molecule type" value="Genomic_DNA"/>
</dbReference>
<gene>
    <name evidence="2" type="ORF">LPC04_05860</name>
</gene>
<dbReference type="AlphaFoldDB" id="A0A9X1YP76"/>
<dbReference type="Proteomes" id="UP001139353">
    <property type="component" value="Unassembled WGS sequence"/>
</dbReference>
<evidence type="ECO:0000256" key="1">
    <source>
        <dbReference type="SAM" id="SignalP"/>
    </source>
</evidence>
<dbReference type="RefSeq" id="WP_275681244.1">
    <property type="nucleotide sequence ID" value="NZ_JAJLJH010000001.1"/>
</dbReference>
<accession>A0A9X1YP76</accession>
<sequence>MKTWLKRTLTGVAVSTALLGTVAAYSQGTGFHHGPPSSEQIAQHEQMMLTHIGKKLNLDANQAAKLKVLGDLLFAQHTPPAAGTPNPHAALIAGNTFDRAGATTLLNQHVAKMQANGPAMINAFGDFFDSLSATQQAQVREMAAHHHGLMMFGMGGPEGMHGHHGPHGASAPTGN</sequence>
<dbReference type="Pfam" id="PF07813">
    <property type="entry name" value="LTXXQ"/>
    <property type="match status" value="1"/>
</dbReference>
<reference evidence="2" key="1">
    <citation type="submission" date="2021-11" db="EMBL/GenBank/DDBJ databases">
        <title>BS-T2-15 a new species belonging to the Comamonadaceae family isolated from the soil of a French oak forest.</title>
        <authorList>
            <person name="Mieszkin S."/>
            <person name="Alain K."/>
        </authorList>
    </citation>
    <scope>NUCLEOTIDE SEQUENCE</scope>
    <source>
        <strain evidence="2">BS-T2-15</strain>
    </source>
</reference>
<dbReference type="InterPro" id="IPR012899">
    <property type="entry name" value="LTXXQ"/>
</dbReference>
<comment type="caution">
    <text evidence="2">The sequence shown here is derived from an EMBL/GenBank/DDBJ whole genome shotgun (WGS) entry which is preliminary data.</text>
</comment>
<proteinExistence type="predicted"/>
<organism evidence="2 3">
    <name type="scientific">Scleromatobacter humisilvae</name>
    <dbReference type="NCBI Taxonomy" id="2897159"/>
    <lineage>
        <taxon>Bacteria</taxon>
        <taxon>Pseudomonadati</taxon>
        <taxon>Pseudomonadota</taxon>
        <taxon>Betaproteobacteria</taxon>
        <taxon>Burkholderiales</taxon>
        <taxon>Sphaerotilaceae</taxon>
        <taxon>Scleromatobacter</taxon>
    </lineage>
</organism>
<feature type="signal peptide" evidence="1">
    <location>
        <begin position="1"/>
        <end position="26"/>
    </location>
</feature>
<keyword evidence="3" id="KW-1185">Reference proteome</keyword>
<evidence type="ECO:0000313" key="2">
    <source>
        <dbReference type="EMBL" id="MCK9685236.1"/>
    </source>
</evidence>
<dbReference type="Gene3D" id="1.20.120.1490">
    <property type="match status" value="1"/>
</dbReference>
<feature type="chain" id="PRO_5040753184" evidence="1">
    <location>
        <begin position="27"/>
        <end position="175"/>
    </location>
</feature>
<protein>
    <submittedName>
        <fullName evidence="2">Spy/CpxP family protein refolding chaperone</fullName>
    </submittedName>
</protein>
<keyword evidence="1" id="KW-0732">Signal</keyword>
<name>A0A9X1YP76_9BURK</name>
<dbReference type="GO" id="GO:0042597">
    <property type="term" value="C:periplasmic space"/>
    <property type="evidence" value="ECO:0007669"/>
    <property type="project" value="InterPro"/>
</dbReference>